<feature type="region of interest" description="Disordered" evidence="10">
    <location>
        <begin position="202"/>
        <end position="226"/>
    </location>
</feature>
<keyword evidence="6" id="KW-0255">Endonuclease</keyword>
<keyword evidence="4" id="KW-0540">Nuclease</keyword>
<keyword evidence="5" id="KW-0479">Metal-binding</keyword>
<evidence type="ECO:0000256" key="1">
    <source>
        <dbReference type="ARBA" id="ARBA00012493"/>
    </source>
</evidence>
<dbReference type="GO" id="GO:0015074">
    <property type="term" value="P:DNA integration"/>
    <property type="evidence" value="ECO:0007669"/>
    <property type="project" value="InterPro"/>
</dbReference>
<sequence length="226" mass="25298">MRQAKGVLKLDFAYASHSFFHQNAQGLSKQFQIPLTQAKDIIRACPECQRLTPLPAQTGVNPRGLRSNDIWQSDVTHYSPFGRLQYVHVSVDTFSGTLCASAHTGEKGCDIRRHWTHCFAILGLPKVIKTDHGPRYTSQTTPSFSQQWGIDHNFGIPHNPTGQAIVEHSHALLKHMLQKQKRGNMATLASCLACHELDNRHREPYTTDGDDGSEQGQENSETQETV</sequence>
<dbReference type="InterPro" id="IPR012337">
    <property type="entry name" value="RNaseH-like_sf"/>
</dbReference>
<dbReference type="InterPro" id="IPR003308">
    <property type="entry name" value="Integrase_Zn-bd_dom_N"/>
</dbReference>
<dbReference type="InterPro" id="IPR036397">
    <property type="entry name" value="RNaseH_sf"/>
</dbReference>
<name>A0A2I0TA16_LIMLA</name>
<keyword evidence="2" id="KW-0808">Transferase</keyword>
<dbReference type="GO" id="GO:0035613">
    <property type="term" value="F:RNA stem-loop binding"/>
    <property type="evidence" value="ECO:0007669"/>
    <property type="project" value="TreeGrafter"/>
</dbReference>
<evidence type="ECO:0000259" key="11">
    <source>
        <dbReference type="PROSITE" id="PS50876"/>
    </source>
</evidence>
<dbReference type="Gene3D" id="3.30.420.10">
    <property type="entry name" value="Ribonuclease H-like superfamily/Ribonuclease H"/>
    <property type="match status" value="1"/>
</dbReference>
<dbReference type="PANTHER" id="PTHR41694:SF3">
    <property type="entry name" value="RNA-DIRECTED DNA POLYMERASE-RELATED"/>
    <property type="match status" value="1"/>
</dbReference>
<dbReference type="EMBL" id="KZ514251">
    <property type="protein sequence ID" value="PKU30647.1"/>
    <property type="molecule type" value="Genomic_DNA"/>
</dbReference>
<dbReference type="Gene3D" id="1.10.10.200">
    <property type="match status" value="1"/>
</dbReference>
<evidence type="ECO:0000256" key="8">
    <source>
        <dbReference type="ARBA" id="ARBA00022918"/>
    </source>
</evidence>
<gene>
    <name evidence="13" type="ORF">llap_19049</name>
</gene>
<dbReference type="GO" id="GO:0016787">
    <property type="term" value="F:hydrolase activity"/>
    <property type="evidence" value="ECO:0007669"/>
    <property type="project" value="UniProtKB-KW"/>
</dbReference>
<evidence type="ECO:0000256" key="4">
    <source>
        <dbReference type="ARBA" id="ARBA00022722"/>
    </source>
</evidence>
<organism evidence="13 14">
    <name type="scientific">Limosa lapponica baueri</name>
    <dbReference type="NCBI Taxonomy" id="1758121"/>
    <lineage>
        <taxon>Eukaryota</taxon>
        <taxon>Metazoa</taxon>
        <taxon>Chordata</taxon>
        <taxon>Craniata</taxon>
        <taxon>Vertebrata</taxon>
        <taxon>Euteleostomi</taxon>
        <taxon>Archelosauria</taxon>
        <taxon>Archosauria</taxon>
        <taxon>Dinosauria</taxon>
        <taxon>Saurischia</taxon>
        <taxon>Theropoda</taxon>
        <taxon>Coelurosauria</taxon>
        <taxon>Aves</taxon>
        <taxon>Neognathae</taxon>
        <taxon>Neoaves</taxon>
        <taxon>Charadriiformes</taxon>
        <taxon>Scolopacidae</taxon>
        <taxon>Limosa</taxon>
    </lineage>
</organism>
<dbReference type="PANTHER" id="PTHR41694">
    <property type="entry name" value="ENDOGENOUS RETROVIRUS GROUP K MEMBER POL PROTEIN"/>
    <property type="match status" value="1"/>
</dbReference>
<accession>A0A2I0TA16</accession>
<feature type="domain" description="Integrase catalytic" evidence="12">
    <location>
        <begin position="58"/>
        <end position="182"/>
    </location>
</feature>
<keyword evidence="9" id="KW-0862">Zinc</keyword>
<keyword evidence="14" id="KW-1185">Reference proteome</keyword>
<keyword evidence="7" id="KW-0378">Hydrolase</keyword>
<dbReference type="InterPro" id="IPR017856">
    <property type="entry name" value="Integrase-like_N"/>
</dbReference>
<dbReference type="GO" id="GO:0008270">
    <property type="term" value="F:zinc ion binding"/>
    <property type="evidence" value="ECO:0007669"/>
    <property type="project" value="UniProtKB-KW"/>
</dbReference>
<dbReference type="SUPFAM" id="SSF46919">
    <property type="entry name" value="N-terminal Zn binding domain of HIV integrase"/>
    <property type="match status" value="1"/>
</dbReference>
<dbReference type="Pfam" id="PF00665">
    <property type="entry name" value="rve"/>
    <property type="match status" value="1"/>
</dbReference>
<feature type="domain" description="Integrase-type" evidence="11">
    <location>
        <begin position="8"/>
        <end position="49"/>
    </location>
</feature>
<evidence type="ECO:0000256" key="7">
    <source>
        <dbReference type="ARBA" id="ARBA00022801"/>
    </source>
</evidence>
<dbReference type="Pfam" id="PF02022">
    <property type="entry name" value="Integrase_Zn"/>
    <property type="match status" value="1"/>
</dbReference>
<evidence type="ECO:0000256" key="6">
    <source>
        <dbReference type="ARBA" id="ARBA00022759"/>
    </source>
</evidence>
<proteinExistence type="predicted"/>
<evidence type="ECO:0000256" key="9">
    <source>
        <dbReference type="PROSITE-ProRule" id="PRU00450"/>
    </source>
</evidence>
<reference evidence="14" key="2">
    <citation type="submission" date="2017-12" db="EMBL/GenBank/DDBJ databases">
        <title>Genome sequence of the Bar-tailed Godwit (Limosa lapponica baueri).</title>
        <authorList>
            <person name="Lima N.C.B."/>
            <person name="Parody-Merino A.M."/>
            <person name="Battley P.F."/>
            <person name="Fidler A.E."/>
            <person name="Prosdocimi F."/>
        </authorList>
    </citation>
    <scope>NUCLEOTIDE SEQUENCE [LARGE SCALE GENOMIC DNA]</scope>
</reference>
<evidence type="ECO:0000256" key="3">
    <source>
        <dbReference type="ARBA" id="ARBA00022695"/>
    </source>
</evidence>
<feature type="compositionally biased region" description="Polar residues" evidence="10">
    <location>
        <begin position="214"/>
        <end position="226"/>
    </location>
</feature>
<evidence type="ECO:0000256" key="2">
    <source>
        <dbReference type="ARBA" id="ARBA00022679"/>
    </source>
</evidence>
<evidence type="ECO:0000256" key="5">
    <source>
        <dbReference type="ARBA" id="ARBA00022723"/>
    </source>
</evidence>
<dbReference type="InterPro" id="IPR001584">
    <property type="entry name" value="Integrase_cat-core"/>
</dbReference>
<dbReference type="Proteomes" id="UP000233556">
    <property type="component" value="Unassembled WGS sequence"/>
</dbReference>
<dbReference type="GO" id="GO:0004519">
    <property type="term" value="F:endonuclease activity"/>
    <property type="evidence" value="ECO:0007669"/>
    <property type="project" value="UniProtKB-KW"/>
</dbReference>
<reference evidence="14" key="1">
    <citation type="submission" date="2017-11" db="EMBL/GenBank/DDBJ databases">
        <authorList>
            <person name="Lima N.C."/>
            <person name="Parody-Merino A.M."/>
            <person name="Battley P.F."/>
            <person name="Fidler A.E."/>
            <person name="Prosdocimi F."/>
        </authorList>
    </citation>
    <scope>NUCLEOTIDE SEQUENCE [LARGE SCALE GENOMIC DNA]</scope>
</reference>
<keyword evidence="3" id="KW-0548">Nucleotidyltransferase</keyword>
<evidence type="ECO:0000259" key="12">
    <source>
        <dbReference type="PROSITE" id="PS50994"/>
    </source>
</evidence>
<dbReference type="SUPFAM" id="SSF53098">
    <property type="entry name" value="Ribonuclease H-like"/>
    <property type="match status" value="1"/>
</dbReference>
<dbReference type="PROSITE" id="PS50994">
    <property type="entry name" value="INTEGRASE"/>
    <property type="match status" value="1"/>
</dbReference>
<keyword evidence="9" id="KW-0863">Zinc-finger</keyword>
<dbReference type="AlphaFoldDB" id="A0A2I0TA16"/>
<protein>
    <recommendedName>
        <fullName evidence="1">RNA-directed DNA polymerase</fullName>
        <ecNumber evidence="1">2.7.7.49</ecNumber>
    </recommendedName>
</protein>
<dbReference type="GO" id="GO:0003964">
    <property type="term" value="F:RNA-directed DNA polymerase activity"/>
    <property type="evidence" value="ECO:0007669"/>
    <property type="project" value="UniProtKB-KW"/>
</dbReference>
<dbReference type="EC" id="2.7.7.49" evidence="1"/>
<keyword evidence="8" id="KW-0695">RNA-directed DNA polymerase</keyword>
<evidence type="ECO:0000313" key="13">
    <source>
        <dbReference type="EMBL" id="PKU30647.1"/>
    </source>
</evidence>
<dbReference type="PROSITE" id="PS50876">
    <property type="entry name" value="ZF_INTEGRASE"/>
    <property type="match status" value="1"/>
</dbReference>
<evidence type="ECO:0000256" key="10">
    <source>
        <dbReference type="SAM" id="MobiDB-lite"/>
    </source>
</evidence>
<evidence type="ECO:0000313" key="14">
    <source>
        <dbReference type="Proteomes" id="UP000233556"/>
    </source>
</evidence>
<dbReference type="OrthoDB" id="9381447at2759"/>